<evidence type="ECO:0000259" key="2">
    <source>
        <dbReference type="PROSITE" id="PS50035"/>
    </source>
</evidence>
<dbReference type="EMBL" id="JABBXD010000007">
    <property type="protein sequence ID" value="MBD3586645.1"/>
    <property type="molecule type" value="Genomic_DNA"/>
</dbReference>
<proteinExistence type="predicted"/>
<evidence type="ECO:0000256" key="1">
    <source>
        <dbReference type="SAM" id="SignalP"/>
    </source>
</evidence>
<name>A0ABR8LKC2_9ALTE</name>
<comment type="caution">
    <text evidence="3">The sequence shown here is derived from an EMBL/GenBank/DDBJ whole genome shotgun (WGS) entry which is preliminary data.</text>
</comment>
<dbReference type="Gene3D" id="2.60.40.10">
    <property type="entry name" value="Immunoglobulins"/>
    <property type="match status" value="1"/>
</dbReference>
<dbReference type="Gene3D" id="2.160.20.10">
    <property type="entry name" value="Single-stranded right-handed beta-helix, Pectin lyase-like"/>
    <property type="match status" value="1"/>
</dbReference>
<keyword evidence="1" id="KW-0732">Signal</keyword>
<dbReference type="Proteomes" id="UP000624419">
    <property type="component" value="Unassembled WGS sequence"/>
</dbReference>
<dbReference type="PROSITE" id="PS50035">
    <property type="entry name" value="PLD"/>
    <property type="match status" value="1"/>
</dbReference>
<protein>
    <recommendedName>
        <fullName evidence="2">PLD phosphodiesterase domain-containing protein</fullName>
    </recommendedName>
</protein>
<sequence>MKLLGTFVLAVLISFQLSLTVHAEDKITEWSYEAKMPMHPVYPRPDCETQSYARHRWAHTDMPYEIPVGVQGGAWPFTYTLVEGPEGATIGNTQGSDNYGVISWDPESAASGKTSFRVRVSDKVGNTVDLTWSVTIDNSKFVFIKDGYTGDKKGTIEQPLEDVSDWYKGDRGDKKYHNKIIVFRDGKYSLIGGEDTNGNVRLDSRSKTPSLIGFPGELPVIDASKAKIFTDPRKMTDLFIADLHFTDSRQDVSNAHFFWAIGNVTRATWWRNTFTNHGMGTAGNDNPAGVFISDRRSHKKNILYKDNLHDQFNNGRGNGSYVDIYYSSYVLIEGNRAKNSDNSCGFWAKGTTSFVTIRDNHVYDNVTSGGICIGYGKESPEIPHDHEVAWNKIVFNGKYDRANALRFAGQSSWDGKHYNSYIYRNTFVNGITWIRFEGKNKYMFDGNVVVSNKPINTSITKTYYPNLTGTSADFIADTEGNLVGYAKEYSGAVGYKRD</sequence>
<feature type="chain" id="PRO_5046390029" description="PLD phosphodiesterase domain-containing protein" evidence="1">
    <location>
        <begin position="24"/>
        <end position="498"/>
    </location>
</feature>
<dbReference type="InterPro" id="IPR013783">
    <property type="entry name" value="Ig-like_fold"/>
</dbReference>
<dbReference type="SUPFAM" id="SSF51126">
    <property type="entry name" value="Pectin lyase-like"/>
    <property type="match status" value="1"/>
</dbReference>
<accession>A0ABR8LKC2</accession>
<evidence type="ECO:0000313" key="3">
    <source>
        <dbReference type="EMBL" id="MBD3586645.1"/>
    </source>
</evidence>
<dbReference type="Pfam" id="PF05345">
    <property type="entry name" value="He_PIG"/>
    <property type="match status" value="1"/>
</dbReference>
<dbReference type="RefSeq" id="WP_191025761.1">
    <property type="nucleotide sequence ID" value="NZ_JABBXD010000007.1"/>
</dbReference>
<feature type="signal peptide" evidence="1">
    <location>
        <begin position="1"/>
        <end position="23"/>
    </location>
</feature>
<feature type="domain" description="PLD phosphodiesterase" evidence="2">
    <location>
        <begin position="172"/>
        <end position="200"/>
    </location>
</feature>
<dbReference type="InterPro" id="IPR012334">
    <property type="entry name" value="Pectin_lyas_fold"/>
</dbReference>
<dbReference type="InterPro" id="IPR011050">
    <property type="entry name" value="Pectin_lyase_fold/virulence"/>
</dbReference>
<gene>
    <name evidence="3" type="ORF">HHX48_12930</name>
</gene>
<reference evidence="3 4" key="1">
    <citation type="submission" date="2020-04" db="EMBL/GenBank/DDBJ databases">
        <title>Salinimonas sp. HHU 13199.</title>
        <authorList>
            <person name="Cui X."/>
            <person name="Zhang D."/>
        </authorList>
    </citation>
    <scope>NUCLEOTIDE SEQUENCE [LARGE SCALE GENOMIC DNA]</scope>
    <source>
        <strain evidence="3 4">HHU 13199</strain>
    </source>
</reference>
<dbReference type="InterPro" id="IPR001736">
    <property type="entry name" value="PLipase_D/transphosphatidylase"/>
</dbReference>
<evidence type="ECO:0000313" key="4">
    <source>
        <dbReference type="Proteomes" id="UP000624419"/>
    </source>
</evidence>
<keyword evidence="4" id="KW-1185">Reference proteome</keyword>
<organism evidence="3 4">
    <name type="scientific">Salinimonas profundi</name>
    <dbReference type="NCBI Taxonomy" id="2729140"/>
    <lineage>
        <taxon>Bacteria</taxon>
        <taxon>Pseudomonadati</taxon>
        <taxon>Pseudomonadota</taxon>
        <taxon>Gammaproteobacteria</taxon>
        <taxon>Alteromonadales</taxon>
        <taxon>Alteromonadaceae</taxon>
        <taxon>Alteromonas/Salinimonas group</taxon>
        <taxon>Salinimonas</taxon>
    </lineage>
</organism>